<reference evidence="3" key="1">
    <citation type="submission" date="2021-06" db="EMBL/GenBank/DDBJ databases">
        <authorList>
            <person name="Arsene-Ploetze F."/>
        </authorList>
    </citation>
    <scope>NUCLEOTIDE SEQUENCE</scope>
    <source>
        <strain evidence="3">SBRY1</strain>
    </source>
</reference>
<keyword evidence="1" id="KW-0723">Serine/threonine-protein kinase</keyword>
<proteinExistence type="predicted"/>
<dbReference type="InterPro" id="IPR050267">
    <property type="entry name" value="Anti-sigma-factor_SerPK"/>
</dbReference>
<protein>
    <submittedName>
        <fullName evidence="3">ATP-binding protein</fullName>
    </submittedName>
</protein>
<dbReference type="CDD" id="cd16936">
    <property type="entry name" value="HATPase_RsbW-like"/>
    <property type="match status" value="1"/>
</dbReference>
<dbReference type="InterPro" id="IPR003594">
    <property type="entry name" value="HATPase_dom"/>
</dbReference>
<sequence>MNSEISTQIPTRDPELVLRLSATRCGARIARHLAVRQLRQWGLPYDGTVAEATAVVVAELAANAVTHGRVPGRDFELRLVLRPEAVRVEVSDTRAERTPPAPGDLAEPTADAEAGRGLLLVQALSRAWGVAPRSVGKTVWADIARPTAHVPAGAR</sequence>
<dbReference type="AlphaFoldDB" id="A0A9W4GZ32"/>
<name>A0A9W4GZ32_9ACTN</name>
<organism evidence="3 4">
    <name type="scientific">Actinacidiphila bryophytorum</name>
    <dbReference type="NCBI Taxonomy" id="1436133"/>
    <lineage>
        <taxon>Bacteria</taxon>
        <taxon>Bacillati</taxon>
        <taxon>Actinomycetota</taxon>
        <taxon>Actinomycetes</taxon>
        <taxon>Kitasatosporales</taxon>
        <taxon>Streptomycetaceae</taxon>
        <taxon>Actinacidiphila</taxon>
    </lineage>
</organism>
<evidence type="ECO:0000259" key="2">
    <source>
        <dbReference type="Pfam" id="PF13581"/>
    </source>
</evidence>
<dbReference type="PANTHER" id="PTHR35526">
    <property type="entry name" value="ANTI-SIGMA-F FACTOR RSBW-RELATED"/>
    <property type="match status" value="1"/>
</dbReference>
<dbReference type="Gene3D" id="3.30.565.10">
    <property type="entry name" value="Histidine kinase-like ATPase, C-terminal domain"/>
    <property type="match status" value="1"/>
</dbReference>
<dbReference type="SUPFAM" id="SSF55874">
    <property type="entry name" value="ATPase domain of HSP90 chaperone/DNA topoisomerase II/histidine kinase"/>
    <property type="match status" value="1"/>
</dbReference>
<keyword evidence="1" id="KW-0808">Transferase</keyword>
<dbReference type="GO" id="GO:0005524">
    <property type="term" value="F:ATP binding"/>
    <property type="evidence" value="ECO:0007669"/>
    <property type="project" value="UniProtKB-KW"/>
</dbReference>
<dbReference type="EMBL" id="CAJVAX010000012">
    <property type="protein sequence ID" value="CAG7628094.1"/>
    <property type="molecule type" value="Genomic_DNA"/>
</dbReference>
<keyword evidence="3" id="KW-0547">Nucleotide-binding</keyword>
<gene>
    <name evidence="3" type="ORF">SBRY_20431</name>
</gene>
<evidence type="ECO:0000313" key="4">
    <source>
        <dbReference type="Proteomes" id="UP001153328"/>
    </source>
</evidence>
<dbReference type="InterPro" id="IPR036890">
    <property type="entry name" value="HATPase_C_sf"/>
</dbReference>
<feature type="domain" description="Histidine kinase/HSP90-like ATPase" evidence="2">
    <location>
        <begin position="28"/>
        <end position="140"/>
    </location>
</feature>
<comment type="caution">
    <text evidence="3">The sequence shown here is derived from an EMBL/GenBank/DDBJ whole genome shotgun (WGS) entry which is preliminary data.</text>
</comment>
<evidence type="ECO:0000313" key="3">
    <source>
        <dbReference type="EMBL" id="CAG7628094.1"/>
    </source>
</evidence>
<keyword evidence="3" id="KW-0067">ATP-binding</keyword>
<keyword evidence="4" id="KW-1185">Reference proteome</keyword>
<dbReference type="Proteomes" id="UP001153328">
    <property type="component" value="Unassembled WGS sequence"/>
</dbReference>
<dbReference type="RefSeq" id="WP_205042535.1">
    <property type="nucleotide sequence ID" value="NZ_CAJVAX010000012.1"/>
</dbReference>
<evidence type="ECO:0000256" key="1">
    <source>
        <dbReference type="ARBA" id="ARBA00022527"/>
    </source>
</evidence>
<keyword evidence="1" id="KW-0418">Kinase</keyword>
<dbReference type="PANTHER" id="PTHR35526:SF3">
    <property type="entry name" value="ANTI-SIGMA-F FACTOR RSBW"/>
    <property type="match status" value="1"/>
</dbReference>
<dbReference type="GO" id="GO:0004674">
    <property type="term" value="F:protein serine/threonine kinase activity"/>
    <property type="evidence" value="ECO:0007669"/>
    <property type="project" value="UniProtKB-KW"/>
</dbReference>
<dbReference type="Pfam" id="PF13581">
    <property type="entry name" value="HATPase_c_2"/>
    <property type="match status" value="1"/>
</dbReference>
<accession>A0A9W4GZ32</accession>